<name>A0A1D3D3T3_9EIME</name>
<organism evidence="2 3">
    <name type="scientific">Cyclospora cayetanensis</name>
    <dbReference type="NCBI Taxonomy" id="88456"/>
    <lineage>
        <taxon>Eukaryota</taxon>
        <taxon>Sar</taxon>
        <taxon>Alveolata</taxon>
        <taxon>Apicomplexa</taxon>
        <taxon>Conoidasida</taxon>
        <taxon>Coccidia</taxon>
        <taxon>Eucoccidiorida</taxon>
        <taxon>Eimeriorina</taxon>
        <taxon>Eimeriidae</taxon>
        <taxon>Cyclospora</taxon>
    </lineage>
</organism>
<proteinExistence type="predicted"/>
<reference evidence="2 3" key="1">
    <citation type="journal article" date="2016" name="BMC Genomics">
        <title>Comparative genomics reveals Cyclospora cayetanensis possesses coccidia-like metabolism and invasion components but unique surface antigens.</title>
        <authorList>
            <person name="Liu S."/>
            <person name="Wang L."/>
            <person name="Zheng H."/>
            <person name="Xu Z."/>
            <person name="Roellig D.M."/>
            <person name="Li N."/>
            <person name="Frace M.A."/>
            <person name="Tang K."/>
            <person name="Arrowood M.J."/>
            <person name="Moss D.M."/>
            <person name="Zhang L."/>
            <person name="Feng Y."/>
            <person name="Xiao L."/>
        </authorList>
    </citation>
    <scope>NUCLEOTIDE SEQUENCE [LARGE SCALE GENOMIC DNA]</scope>
    <source>
        <strain evidence="2 3">CHN_HEN01</strain>
    </source>
</reference>
<dbReference type="InParanoid" id="A0A1D3D3T3"/>
<evidence type="ECO:0000313" key="2">
    <source>
        <dbReference type="EMBL" id="OEH78109.1"/>
    </source>
</evidence>
<keyword evidence="3" id="KW-1185">Reference proteome</keyword>
<feature type="region of interest" description="Disordered" evidence="1">
    <location>
        <begin position="22"/>
        <end position="43"/>
    </location>
</feature>
<dbReference type="AlphaFoldDB" id="A0A1D3D3T3"/>
<gene>
    <name evidence="2" type="ORF">cyc_00546</name>
</gene>
<sequence>MFENAEVEDVFLMRRMDAAATTANTTSATYQQAPAKQNTNRKPITAAEGKVQQAAVAAIAHEGTMKVTVLAEAAARGVRAVVVRP</sequence>
<comment type="caution">
    <text evidence="2">The sequence shown here is derived from an EMBL/GenBank/DDBJ whole genome shotgun (WGS) entry which is preliminary data.</text>
</comment>
<evidence type="ECO:0000313" key="3">
    <source>
        <dbReference type="Proteomes" id="UP000095192"/>
    </source>
</evidence>
<feature type="compositionally biased region" description="Polar residues" evidence="1">
    <location>
        <begin position="30"/>
        <end position="42"/>
    </location>
</feature>
<evidence type="ECO:0000256" key="1">
    <source>
        <dbReference type="SAM" id="MobiDB-lite"/>
    </source>
</evidence>
<protein>
    <submittedName>
        <fullName evidence="2">Uncharacterized protein</fullName>
    </submittedName>
</protein>
<dbReference type="Proteomes" id="UP000095192">
    <property type="component" value="Unassembled WGS sequence"/>
</dbReference>
<accession>A0A1D3D3T3</accession>
<dbReference type="EMBL" id="JROU02000847">
    <property type="protein sequence ID" value="OEH78109.1"/>
    <property type="molecule type" value="Genomic_DNA"/>
</dbReference>
<dbReference type="VEuPathDB" id="ToxoDB:cyc_00546"/>